<name>A0A401ZRI5_9CHLR</name>
<evidence type="ECO:0000313" key="2">
    <source>
        <dbReference type="EMBL" id="GCE09528.1"/>
    </source>
</evidence>
<comment type="caution">
    <text evidence="2">The sequence shown here is derived from an EMBL/GenBank/DDBJ whole genome shotgun (WGS) entry which is preliminary data.</text>
</comment>
<feature type="region of interest" description="Disordered" evidence="1">
    <location>
        <begin position="83"/>
        <end position="106"/>
    </location>
</feature>
<organism evidence="2 3">
    <name type="scientific">Dictyobacter aurantiacus</name>
    <dbReference type="NCBI Taxonomy" id="1936993"/>
    <lineage>
        <taxon>Bacteria</taxon>
        <taxon>Bacillati</taxon>
        <taxon>Chloroflexota</taxon>
        <taxon>Ktedonobacteria</taxon>
        <taxon>Ktedonobacterales</taxon>
        <taxon>Dictyobacteraceae</taxon>
        <taxon>Dictyobacter</taxon>
    </lineage>
</organism>
<dbReference type="AlphaFoldDB" id="A0A401ZRI5"/>
<dbReference type="Proteomes" id="UP000287224">
    <property type="component" value="Unassembled WGS sequence"/>
</dbReference>
<sequence length="106" mass="12361">MVRDHVRDVEFPGYLDKEDQRHDPYGFAMTWMLAAFIKEYEQNRTSPVWQALVKEICTSFEQNLKESKIREEYVDDLLQHVLGSNKNSNNSSLTPIPIQANNKSKS</sequence>
<proteinExistence type="predicted"/>
<dbReference type="EMBL" id="BIFQ01000002">
    <property type="protein sequence ID" value="GCE09528.1"/>
    <property type="molecule type" value="Genomic_DNA"/>
</dbReference>
<gene>
    <name evidence="2" type="ORF">KDAU_68570</name>
</gene>
<keyword evidence="3" id="KW-1185">Reference proteome</keyword>
<evidence type="ECO:0000313" key="3">
    <source>
        <dbReference type="Proteomes" id="UP000287224"/>
    </source>
</evidence>
<evidence type="ECO:0000256" key="1">
    <source>
        <dbReference type="SAM" id="MobiDB-lite"/>
    </source>
</evidence>
<protein>
    <submittedName>
        <fullName evidence="2">Uncharacterized protein</fullName>
    </submittedName>
</protein>
<reference evidence="3" key="1">
    <citation type="submission" date="2018-12" db="EMBL/GenBank/DDBJ databases">
        <title>Tengunoibacter tsumagoiensis gen. nov., sp. nov., Dictyobacter kobayashii sp. nov., D. alpinus sp. nov., and D. joshuensis sp. nov. and description of Dictyobacteraceae fam. nov. within the order Ktedonobacterales isolated from Tengu-no-mugimeshi.</title>
        <authorList>
            <person name="Wang C.M."/>
            <person name="Zheng Y."/>
            <person name="Sakai Y."/>
            <person name="Toyoda A."/>
            <person name="Minakuchi Y."/>
            <person name="Abe K."/>
            <person name="Yokota A."/>
            <person name="Yabe S."/>
        </authorList>
    </citation>
    <scope>NUCLEOTIDE SEQUENCE [LARGE SCALE GENOMIC DNA]</scope>
    <source>
        <strain evidence="3">S-27</strain>
    </source>
</reference>
<accession>A0A401ZRI5</accession>